<evidence type="ECO:0000256" key="2">
    <source>
        <dbReference type="SAM" id="MobiDB-lite"/>
    </source>
</evidence>
<dbReference type="PANTHER" id="PTHR43736">
    <property type="entry name" value="ADP-RIBOSE PYROPHOSPHATASE"/>
    <property type="match status" value="1"/>
</dbReference>
<dbReference type="Pfam" id="PF00293">
    <property type="entry name" value="NUDIX"/>
    <property type="match status" value="1"/>
</dbReference>
<dbReference type="AlphaFoldDB" id="A0A382N7E7"/>
<dbReference type="EMBL" id="UINC01097977">
    <property type="protein sequence ID" value="SVC56127.1"/>
    <property type="molecule type" value="Genomic_DNA"/>
</dbReference>
<dbReference type="InterPro" id="IPR015797">
    <property type="entry name" value="NUDIX_hydrolase-like_dom_sf"/>
</dbReference>
<sequence length="265" mass="28864">VNSEAKAPAAYDAGDYPPFAVTVDVAIFTIVNDALQVLLVERGEPPFLGSWALPGGFVRPDENLDEAANRELLEETGVDARSAHLEQLGTYGSPDRDPRMRVVTVAYWAILGDLSELHPAAGSDARDAGLVPVSKVEAGGLKLAFDHSAIIHEAIERTRSKLEYTTLATAFCPPEFTISQLRKVYEAVWNTQLDPGNFHRKVKNTRDFVQPVGAYSDPGEEGGRPAELYAPGPALMMDSPLDRGPPVPPKYWPDKHERVSESSTT</sequence>
<feature type="domain" description="Nudix hydrolase" evidence="3">
    <location>
        <begin position="18"/>
        <end position="159"/>
    </location>
</feature>
<dbReference type="Pfam" id="PF21906">
    <property type="entry name" value="WHD_NrtR"/>
    <property type="match status" value="1"/>
</dbReference>
<dbReference type="PROSITE" id="PS51462">
    <property type="entry name" value="NUDIX"/>
    <property type="match status" value="1"/>
</dbReference>
<feature type="non-terminal residue" evidence="4">
    <location>
        <position position="1"/>
    </location>
</feature>
<dbReference type="InterPro" id="IPR020476">
    <property type="entry name" value="Nudix_hydrolase"/>
</dbReference>
<reference evidence="4" key="1">
    <citation type="submission" date="2018-05" db="EMBL/GenBank/DDBJ databases">
        <authorList>
            <person name="Lanie J.A."/>
            <person name="Ng W.-L."/>
            <person name="Kazmierczak K.M."/>
            <person name="Andrzejewski T.M."/>
            <person name="Davidsen T.M."/>
            <person name="Wayne K.J."/>
            <person name="Tettelin H."/>
            <person name="Glass J.I."/>
            <person name="Rusch D."/>
            <person name="Podicherti R."/>
            <person name="Tsui H.-C.T."/>
            <person name="Winkler M.E."/>
        </authorList>
    </citation>
    <scope>NUCLEOTIDE SEQUENCE</scope>
</reference>
<proteinExistence type="predicted"/>
<feature type="region of interest" description="Disordered" evidence="2">
    <location>
        <begin position="214"/>
        <end position="265"/>
    </location>
</feature>
<evidence type="ECO:0000259" key="3">
    <source>
        <dbReference type="PROSITE" id="PS51462"/>
    </source>
</evidence>
<dbReference type="InterPro" id="IPR036388">
    <property type="entry name" value="WH-like_DNA-bd_sf"/>
</dbReference>
<organism evidence="4">
    <name type="scientific">marine metagenome</name>
    <dbReference type="NCBI Taxonomy" id="408172"/>
    <lineage>
        <taxon>unclassified sequences</taxon>
        <taxon>metagenomes</taxon>
        <taxon>ecological metagenomes</taxon>
    </lineage>
</organism>
<dbReference type="GO" id="GO:0016787">
    <property type="term" value="F:hydrolase activity"/>
    <property type="evidence" value="ECO:0007669"/>
    <property type="project" value="UniProtKB-KW"/>
</dbReference>
<dbReference type="Gene3D" id="1.10.10.10">
    <property type="entry name" value="Winged helix-like DNA-binding domain superfamily/Winged helix DNA-binding domain"/>
    <property type="match status" value="1"/>
</dbReference>
<dbReference type="InterPro" id="IPR054105">
    <property type="entry name" value="WHD_NrtR"/>
</dbReference>
<keyword evidence="1" id="KW-0378">Hydrolase</keyword>
<dbReference type="InterPro" id="IPR020084">
    <property type="entry name" value="NUDIX_hydrolase_CS"/>
</dbReference>
<dbReference type="SUPFAM" id="SSF46785">
    <property type="entry name" value="Winged helix' DNA-binding domain"/>
    <property type="match status" value="1"/>
</dbReference>
<dbReference type="SUPFAM" id="SSF55811">
    <property type="entry name" value="Nudix"/>
    <property type="match status" value="1"/>
</dbReference>
<evidence type="ECO:0000256" key="1">
    <source>
        <dbReference type="ARBA" id="ARBA00022801"/>
    </source>
</evidence>
<gene>
    <name evidence="4" type="ORF">METZ01_LOCUS308981</name>
</gene>
<dbReference type="Gene3D" id="3.90.79.10">
    <property type="entry name" value="Nucleoside Triphosphate Pyrophosphohydrolase"/>
    <property type="match status" value="1"/>
</dbReference>
<dbReference type="PRINTS" id="PR00502">
    <property type="entry name" value="NUDIXFAMILY"/>
</dbReference>
<accession>A0A382N7E7</accession>
<feature type="compositionally biased region" description="Basic and acidic residues" evidence="2">
    <location>
        <begin position="252"/>
        <end position="265"/>
    </location>
</feature>
<dbReference type="CDD" id="cd18873">
    <property type="entry name" value="NUDIX_NadM_like"/>
    <property type="match status" value="1"/>
</dbReference>
<dbReference type="PROSITE" id="PS00893">
    <property type="entry name" value="NUDIX_BOX"/>
    <property type="match status" value="1"/>
</dbReference>
<dbReference type="PANTHER" id="PTHR43736:SF4">
    <property type="entry name" value="SLR1690 PROTEIN"/>
    <property type="match status" value="1"/>
</dbReference>
<dbReference type="InterPro" id="IPR036390">
    <property type="entry name" value="WH_DNA-bd_sf"/>
</dbReference>
<dbReference type="InterPro" id="IPR000086">
    <property type="entry name" value="NUDIX_hydrolase_dom"/>
</dbReference>
<evidence type="ECO:0000313" key="4">
    <source>
        <dbReference type="EMBL" id="SVC56127.1"/>
    </source>
</evidence>
<name>A0A382N7E7_9ZZZZ</name>
<protein>
    <recommendedName>
        <fullName evidence="3">Nudix hydrolase domain-containing protein</fullName>
    </recommendedName>
</protein>